<dbReference type="OrthoDB" id="5571399at2"/>
<dbReference type="CDD" id="cd01949">
    <property type="entry name" value="GGDEF"/>
    <property type="match status" value="1"/>
</dbReference>
<dbReference type="RefSeq" id="WP_072429709.1">
    <property type="nucleotide sequence ID" value="NZ_FPKR01000013.1"/>
</dbReference>
<keyword evidence="3" id="KW-1133">Transmembrane helix</keyword>
<dbReference type="PANTHER" id="PTHR45138:SF9">
    <property type="entry name" value="DIGUANYLATE CYCLASE DGCM-RELATED"/>
    <property type="match status" value="1"/>
</dbReference>
<dbReference type="EC" id="2.7.7.65" evidence="1"/>
<evidence type="ECO:0000256" key="3">
    <source>
        <dbReference type="SAM" id="Phobius"/>
    </source>
</evidence>
<feature type="transmembrane region" description="Helical" evidence="3">
    <location>
        <begin position="97"/>
        <end position="119"/>
    </location>
</feature>
<dbReference type="FunFam" id="3.30.70.270:FF:000001">
    <property type="entry name" value="Diguanylate cyclase domain protein"/>
    <property type="match status" value="1"/>
</dbReference>
<dbReference type="Proteomes" id="UP000186513">
    <property type="component" value="Unassembled WGS sequence"/>
</dbReference>
<dbReference type="AlphaFoldDB" id="A0A1K2HQ15"/>
<protein>
    <recommendedName>
        <fullName evidence="1">diguanylate cyclase</fullName>
        <ecNumber evidence="1">2.7.7.65</ecNumber>
    </recommendedName>
</protein>
<proteinExistence type="predicted"/>
<dbReference type="GO" id="GO:0043709">
    <property type="term" value="P:cell adhesion involved in single-species biofilm formation"/>
    <property type="evidence" value="ECO:0007669"/>
    <property type="project" value="TreeGrafter"/>
</dbReference>
<dbReference type="InterPro" id="IPR043128">
    <property type="entry name" value="Rev_trsase/Diguanyl_cyclase"/>
</dbReference>
<organism evidence="5 6">
    <name type="scientific">Chitinimonas taiwanensis DSM 18899</name>
    <dbReference type="NCBI Taxonomy" id="1121279"/>
    <lineage>
        <taxon>Bacteria</taxon>
        <taxon>Pseudomonadati</taxon>
        <taxon>Pseudomonadota</taxon>
        <taxon>Betaproteobacteria</taxon>
        <taxon>Neisseriales</taxon>
        <taxon>Chitinibacteraceae</taxon>
        <taxon>Chitinimonas</taxon>
    </lineage>
</organism>
<dbReference type="InterPro" id="IPR029787">
    <property type="entry name" value="Nucleotide_cyclase"/>
</dbReference>
<evidence type="ECO:0000256" key="1">
    <source>
        <dbReference type="ARBA" id="ARBA00012528"/>
    </source>
</evidence>
<dbReference type="STRING" id="1121279.SAMN02745887_03225"/>
<comment type="catalytic activity">
    <reaction evidence="2">
        <text>2 GTP = 3',3'-c-di-GMP + 2 diphosphate</text>
        <dbReference type="Rhea" id="RHEA:24898"/>
        <dbReference type="ChEBI" id="CHEBI:33019"/>
        <dbReference type="ChEBI" id="CHEBI:37565"/>
        <dbReference type="ChEBI" id="CHEBI:58805"/>
        <dbReference type="EC" id="2.7.7.65"/>
    </reaction>
</comment>
<dbReference type="NCBIfam" id="TIGR00254">
    <property type="entry name" value="GGDEF"/>
    <property type="match status" value="1"/>
</dbReference>
<feature type="transmembrane region" description="Helical" evidence="3">
    <location>
        <begin position="125"/>
        <end position="145"/>
    </location>
</feature>
<feature type="transmembrane region" description="Helical" evidence="3">
    <location>
        <begin position="50"/>
        <end position="76"/>
    </location>
</feature>
<dbReference type="InterPro" id="IPR050469">
    <property type="entry name" value="Diguanylate_Cyclase"/>
</dbReference>
<feature type="transmembrane region" description="Helical" evidence="3">
    <location>
        <begin position="157"/>
        <end position="177"/>
    </location>
</feature>
<evidence type="ECO:0000256" key="2">
    <source>
        <dbReference type="ARBA" id="ARBA00034247"/>
    </source>
</evidence>
<accession>A0A1K2HQ15</accession>
<dbReference type="GO" id="GO:0052621">
    <property type="term" value="F:diguanylate cyclase activity"/>
    <property type="evidence" value="ECO:0007669"/>
    <property type="project" value="UniProtKB-EC"/>
</dbReference>
<dbReference type="PROSITE" id="PS50887">
    <property type="entry name" value="GGDEF"/>
    <property type="match status" value="1"/>
</dbReference>
<evidence type="ECO:0000313" key="5">
    <source>
        <dbReference type="EMBL" id="SFZ78835.1"/>
    </source>
</evidence>
<dbReference type="Pfam" id="PF00990">
    <property type="entry name" value="GGDEF"/>
    <property type="match status" value="1"/>
</dbReference>
<evidence type="ECO:0000259" key="4">
    <source>
        <dbReference type="PROSITE" id="PS50887"/>
    </source>
</evidence>
<evidence type="ECO:0000313" key="6">
    <source>
        <dbReference type="Proteomes" id="UP000186513"/>
    </source>
</evidence>
<dbReference type="GO" id="GO:1902201">
    <property type="term" value="P:negative regulation of bacterial-type flagellum-dependent cell motility"/>
    <property type="evidence" value="ECO:0007669"/>
    <property type="project" value="TreeGrafter"/>
</dbReference>
<reference evidence="5 6" key="1">
    <citation type="submission" date="2016-11" db="EMBL/GenBank/DDBJ databases">
        <authorList>
            <person name="Jaros S."/>
            <person name="Januszkiewicz K."/>
            <person name="Wedrychowicz H."/>
        </authorList>
    </citation>
    <scope>NUCLEOTIDE SEQUENCE [LARGE SCALE GENOMIC DNA]</scope>
    <source>
        <strain evidence="5 6">DSM 18899</strain>
    </source>
</reference>
<dbReference type="SMART" id="SM00267">
    <property type="entry name" value="GGDEF"/>
    <property type="match status" value="1"/>
</dbReference>
<dbReference type="Gene3D" id="3.30.70.270">
    <property type="match status" value="1"/>
</dbReference>
<name>A0A1K2HQ15_9NEIS</name>
<keyword evidence="3" id="KW-0812">Transmembrane</keyword>
<dbReference type="SUPFAM" id="SSF55073">
    <property type="entry name" value="Nucleotide cyclase"/>
    <property type="match status" value="1"/>
</dbReference>
<keyword evidence="3" id="KW-0472">Membrane</keyword>
<keyword evidence="6" id="KW-1185">Reference proteome</keyword>
<sequence>MRWVPDVGTALLFGGLSHAMMAALLAVFWWRSRSDKGFGWWVANELQLALATLLLLLVAWLPAGLIMCVSNALLLASAPAMETGLRIALGRAHRSALVCRWLVAALVFGLWLASWLMGAGYTSRALIFSLGLLVQLGLFASFLLGVRAAAWRLPVRLLLASVLIVALADGVRIIQLLNEWGSAKANLASALPLLTLSGLFAAFLRLCAMLVLVHGRVEQGLRQAQAELERRANVDAQSGLASRAHFDIAAPQLLANAARQGLPLSLLLCDLDHFKQVNDRFGHQAGDAVLREFGAALRQVVREGDLPGRLGGDEFAVLLYDCDLLRAEQVAERLRQITTGLQLPDASRLSLSIGLCLITPPMSFAQAYRCADQALYAAKAAGRNCVQRSMAAEVSLS</sequence>
<dbReference type="EMBL" id="FPKR01000013">
    <property type="protein sequence ID" value="SFZ78835.1"/>
    <property type="molecule type" value="Genomic_DNA"/>
</dbReference>
<dbReference type="GO" id="GO:0005886">
    <property type="term" value="C:plasma membrane"/>
    <property type="evidence" value="ECO:0007669"/>
    <property type="project" value="TreeGrafter"/>
</dbReference>
<feature type="domain" description="GGDEF" evidence="4">
    <location>
        <begin position="262"/>
        <end position="391"/>
    </location>
</feature>
<feature type="transmembrane region" description="Helical" evidence="3">
    <location>
        <begin position="189"/>
        <end position="213"/>
    </location>
</feature>
<gene>
    <name evidence="5" type="ORF">SAMN02745887_03225</name>
</gene>
<dbReference type="PANTHER" id="PTHR45138">
    <property type="entry name" value="REGULATORY COMPONENTS OF SENSORY TRANSDUCTION SYSTEM"/>
    <property type="match status" value="1"/>
</dbReference>
<dbReference type="InterPro" id="IPR000160">
    <property type="entry name" value="GGDEF_dom"/>
</dbReference>
<feature type="transmembrane region" description="Helical" evidence="3">
    <location>
        <begin position="7"/>
        <end position="30"/>
    </location>
</feature>